<name>A0A5Q2N349_9FIRM</name>
<evidence type="ECO:0000313" key="2">
    <source>
        <dbReference type="Proteomes" id="UP000366051"/>
    </source>
</evidence>
<proteinExistence type="predicted"/>
<organism evidence="1 2">
    <name type="scientific">Heliorestis convoluta</name>
    <dbReference type="NCBI Taxonomy" id="356322"/>
    <lineage>
        <taxon>Bacteria</taxon>
        <taxon>Bacillati</taxon>
        <taxon>Bacillota</taxon>
        <taxon>Clostridia</taxon>
        <taxon>Eubacteriales</taxon>
        <taxon>Heliobacteriaceae</taxon>
        <taxon>Heliorestis</taxon>
    </lineage>
</organism>
<evidence type="ECO:0000313" key="1">
    <source>
        <dbReference type="EMBL" id="QGG48016.1"/>
    </source>
</evidence>
<dbReference type="KEGG" id="hcv:FTV88_1918"/>
<dbReference type="Proteomes" id="UP000366051">
    <property type="component" value="Chromosome"/>
</dbReference>
<accession>A0A5Q2N349</accession>
<protein>
    <submittedName>
        <fullName evidence="1">Uncharacterized protein</fullName>
    </submittedName>
</protein>
<keyword evidence="2" id="KW-1185">Reference proteome</keyword>
<gene>
    <name evidence="1" type="ORF">FTV88_1918</name>
</gene>
<dbReference type="EMBL" id="CP045875">
    <property type="protein sequence ID" value="QGG48016.1"/>
    <property type="molecule type" value="Genomic_DNA"/>
</dbReference>
<sequence length="119" mass="13837">MNQLGHFKQQIQTINNKTNMEIFQTGLLWQKVEVIDDAILLITRNKRVPALQALDQKDRITTRLIDQALLEEYKERLKKALVEQLGIDFVTIFKDYDPDTEISVTIIIKKGKLTQNLRG</sequence>
<dbReference type="AlphaFoldDB" id="A0A5Q2N349"/>
<reference evidence="2" key="1">
    <citation type="submission" date="2019-11" db="EMBL/GenBank/DDBJ databases">
        <title>Genome sequence of Heliorestis convoluta strain HH, an alkaliphilic and minimalistic phototrophic bacterium from a soda lake in Egypt.</title>
        <authorList>
            <person name="Dewey E.D."/>
            <person name="Stokes L.M."/>
            <person name="Burchell B.M."/>
            <person name="Shaffer K.N."/>
            <person name="Huntington A.M."/>
            <person name="Baker J.M."/>
            <person name="Nadendla S."/>
            <person name="Giglio M.G."/>
            <person name="Touchman J.W."/>
            <person name="Blankenship R.E."/>
            <person name="Madigan M.T."/>
            <person name="Sattley W.M."/>
        </authorList>
    </citation>
    <scope>NUCLEOTIDE SEQUENCE [LARGE SCALE GENOMIC DNA]</scope>
    <source>
        <strain evidence="2">HH</strain>
    </source>
</reference>